<dbReference type="Gene3D" id="2.40.10.220">
    <property type="entry name" value="predicted glycosyltransferase like domains"/>
    <property type="match status" value="1"/>
</dbReference>
<dbReference type="Pfam" id="PF07238">
    <property type="entry name" value="PilZ"/>
    <property type="match status" value="1"/>
</dbReference>
<protein>
    <submittedName>
        <fullName evidence="2">PilZ domain-containing protein</fullName>
    </submittedName>
</protein>
<dbReference type="AlphaFoldDB" id="A0A1G9ZE18"/>
<sequence>MLRTVHQKVEIYSKKDALITTGVLVDVTDHNMEILGDIFPHFDTGETLKVCAYDDMKGICWYSAIVSFSAIDRIILTDYHLLDVIQRRKSIKVKTTFETNIYIVYDVDENKITLENPIKIVVRDISAGGIFFTADQIFFEGNQFEFYFNQGPKHLRIKTLILRRQDMNNGKKGYGCSFIDATEKEQDILFAFLWEVQRLQLKRMQLNS</sequence>
<keyword evidence="3" id="KW-1185">Reference proteome</keyword>
<name>A0A1G9ZE18_9FIRM</name>
<dbReference type="GO" id="GO:0035438">
    <property type="term" value="F:cyclic-di-GMP binding"/>
    <property type="evidence" value="ECO:0007669"/>
    <property type="project" value="InterPro"/>
</dbReference>
<dbReference type="RefSeq" id="WP_092639631.1">
    <property type="nucleotide sequence ID" value="NZ_FNID01000013.1"/>
</dbReference>
<dbReference type="STRING" id="258515.SAMN05192585_11330"/>
<dbReference type="Proteomes" id="UP000199182">
    <property type="component" value="Unassembled WGS sequence"/>
</dbReference>
<accession>A0A1G9ZE18</accession>
<reference evidence="2 3" key="1">
    <citation type="submission" date="2016-10" db="EMBL/GenBank/DDBJ databases">
        <authorList>
            <person name="de Groot N.N."/>
        </authorList>
    </citation>
    <scope>NUCLEOTIDE SEQUENCE [LARGE SCALE GENOMIC DNA]</scope>
    <source>
        <strain evidence="2 3">CGMCC 1.5012</strain>
    </source>
</reference>
<gene>
    <name evidence="2" type="ORF">SAMN05192585_11330</name>
</gene>
<dbReference type="OrthoDB" id="1856409at2"/>
<feature type="domain" description="PilZ" evidence="1">
    <location>
        <begin position="86"/>
        <end position="192"/>
    </location>
</feature>
<organism evidence="2 3">
    <name type="scientific">Acetanaerobacterium elongatum</name>
    <dbReference type="NCBI Taxonomy" id="258515"/>
    <lineage>
        <taxon>Bacteria</taxon>
        <taxon>Bacillati</taxon>
        <taxon>Bacillota</taxon>
        <taxon>Clostridia</taxon>
        <taxon>Eubacteriales</taxon>
        <taxon>Oscillospiraceae</taxon>
        <taxon>Acetanaerobacterium</taxon>
    </lineage>
</organism>
<evidence type="ECO:0000313" key="3">
    <source>
        <dbReference type="Proteomes" id="UP000199182"/>
    </source>
</evidence>
<dbReference type="InterPro" id="IPR009875">
    <property type="entry name" value="PilZ_domain"/>
</dbReference>
<proteinExistence type="predicted"/>
<dbReference type="EMBL" id="FNID01000013">
    <property type="protein sequence ID" value="SDN19425.1"/>
    <property type="molecule type" value="Genomic_DNA"/>
</dbReference>
<evidence type="ECO:0000313" key="2">
    <source>
        <dbReference type="EMBL" id="SDN19425.1"/>
    </source>
</evidence>
<evidence type="ECO:0000259" key="1">
    <source>
        <dbReference type="Pfam" id="PF07238"/>
    </source>
</evidence>